<dbReference type="EMBL" id="JACHXQ010000014">
    <property type="protein sequence ID" value="MBB3185606.1"/>
    <property type="molecule type" value="Genomic_DNA"/>
</dbReference>
<name>A0A7W5DMK9_9GAMM</name>
<evidence type="ECO:0008006" key="3">
    <source>
        <dbReference type="Google" id="ProtNLM"/>
    </source>
</evidence>
<dbReference type="PANTHER" id="PTHR35175">
    <property type="entry name" value="DUF1289 DOMAIN-CONTAINING PROTEIN"/>
    <property type="match status" value="1"/>
</dbReference>
<dbReference type="AlphaFoldDB" id="A0A7W5DMK9"/>
<comment type="caution">
    <text evidence="1">The sequence shown here is derived from an EMBL/GenBank/DDBJ whole genome shotgun (WGS) entry which is preliminary data.</text>
</comment>
<dbReference type="Pfam" id="PF06945">
    <property type="entry name" value="DUF1289"/>
    <property type="match status" value="1"/>
</dbReference>
<organism evidence="1 2">
    <name type="scientific">Halomonas fontilapidosi</name>
    <dbReference type="NCBI Taxonomy" id="616675"/>
    <lineage>
        <taxon>Bacteria</taxon>
        <taxon>Pseudomonadati</taxon>
        <taxon>Pseudomonadota</taxon>
        <taxon>Gammaproteobacteria</taxon>
        <taxon>Oceanospirillales</taxon>
        <taxon>Halomonadaceae</taxon>
        <taxon>Halomonas</taxon>
    </lineage>
</organism>
<dbReference type="InterPro" id="IPR010710">
    <property type="entry name" value="DUF1289"/>
</dbReference>
<protein>
    <recommendedName>
        <fullName evidence="3">DUF1289 domain-containing protein</fullName>
    </recommendedName>
</protein>
<dbReference type="PANTHER" id="PTHR35175:SF2">
    <property type="entry name" value="DUF1289 DOMAIN-CONTAINING PROTEIN"/>
    <property type="match status" value="1"/>
</dbReference>
<gene>
    <name evidence="1" type="ORF">FHR95_003196</name>
</gene>
<evidence type="ECO:0000313" key="2">
    <source>
        <dbReference type="Proteomes" id="UP000563050"/>
    </source>
</evidence>
<dbReference type="Proteomes" id="UP000563050">
    <property type="component" value="Unassembled WGS sequence"/>
</dbReference>
<reference evidence="1 2" key="1">
    <citation type="submission" date="2020-08" db="EMBL/GenBank/DDBJ databases">
        <title>Genomic Encyclopedia of Type Strains, Phase III (KMG-III): the genomes of soil and plant-associated and newly described type strains.</title>
        <authorList>
            <person name="Whitman W."/>
        </authorList>
    </citation>
    <scope>NUCLEOTIDE SEQUENCE [LARGE SCALE GENOMIC DNA]</scope>
    <source>
        <strain evidence="1 2">CECT 7341</strain>
    </source>
</reference>
<proteinExistence type="predicted"/>
<evidence type="ECO:0000313" key="1">
    <source>
        <dbReference type="EMBL" id="MBB3185606.1"/>
    </source>
</evidence>
<dbReference type="RefSeq" id="WP_040184230.1">
    <property type="nucleotide sequence ID" value="NZ_JACHXQ010000014.1"/>
</dbReference>
<accession>A0A7W5DMK9</accession>
<keyword evidence="2" id="KW-1185">Reference proteome</keyword>
<sequence length="61" mass="6731">MPQSPRPPSPCIQVCRLTACGTLCEGCGRTVNEIAGWSRMSETEREAVWQRLSYQANSDAT</sequence>